<gene>
    <name evidence="1" type="ORF">DB31_4581</name>
</gene>
<dbReference type="Proteomes" id="UP000028725">
    <property type="component" value="Unassembled WGS sequence"/>
</dbReference>
<evidence type="ECO:0000313" key="1">
    <source>
        <dbReference type="EMBL" id="KFE60957.1"/>
    </source>
</evidence>
<dbReference type="RefSeq" id="WP_338034356.1">
    <property type="nucleotide sequence ID" value="NZ_JMCB01000026.1"/>
</dbReference>
<protein>
    <submittedName>
        <fullName evidence="1">Uncharacterized protein</fullName>
    </submittedName>
</protein>
<evidence type="ECO:0000313" key="2">
    <source>
        <dbReference type="Proteomes" id="UP000028725"/>
    </source>
</evidence>
<dbReference type="STRING" id="394096.DB31_4581"/>
<proteinExistence type="predicted"/>
<comment type="caution">
    <text evidence="1">The sequence shown here is derived from an EMBL/GenBank/DDBJ whole genome shotgun (WGS) entry which is preliminary data.</text>
</comment>
<dbReference type="EMBL" id="JMCB01000026">
    <property type="protein sequence ID" value="KFE60957.1"/>
    <property type="molecule type" value="Genomic_DNA"/>
</dbReference>
<organism evidence="1 2">
    <name type="scientific">Hyalangium minutum</name>
    <dbReference type="NCBI Taxonomy" id="394096"/>
    <lineage>
        <taxon>Bacteria</taxon>
        <taxon>Pseudomonadati</taxon>
        <taxon>Myxococcota</taxon>
        <taxon>Myxococcia</taxon>
        <taxon>Myxococcales</taxon>
        <taxon>Cystobacterineae</taxon>
        <taxon>Archangiaceae</taxon>
        <taxon>Hyalangium</taxon>
    </lineage>
</organism>
<sequence length="126" mass="13961">MKRNETGGTGTVVDLQGARRERRLDLYRARLADRMADNRAMLETLYKGGTLFSPEGTRQGRALLKARQLLQRVNTLVELLSGEGVTPPPRLPARVEEVYEELDTLLARSDALSGRDGASVARLPRS</sequence>
<name>A0A085VZU4_9BACT</name>
<keyword evidence="2" id="KW-1185">Reference proteome</keyword>
<dbReference type="AlphaFoldDB" id="A0A085VZU4"/>
<accession>A0A085VZU4</accession>
<reference evidence="1 2" key="1">
    <citation type="submission" date="2014-04" db="EMBL/GenBank/DDBJ databases">
        <title>Genome assembly of Hyalangium minutum DSM 14724.</title>
        <authorList>
            <person name="Sharma G."/>
            <person name="Subramanian S."/>
        </authorList>
    </citation>
    <scope>NUCLEOTIDE SEQUENCE [LARGE SCALE GENOMIC DNA]</scope>
    <source>
        <strain evidence="1 2">DSM 14724</strain>
    </source>
</reference>